<dbReference type="Proteomes" id="UP001165160">
    <property type="component" value="Unassembled WGS sequence"/>
</dbReference>
<dbReference type="AlphaFoldDB" id="A0A9W7BWQ4"/>
<dbReference type="EMBL" id="BRXX01000151">
    <property type="protein sequence ID" value="GMH94118.1"/>
    <property type="molecule type" value="Genomic_DNA"/>
</dbReference>
<reference evidence="3" key="1">
    <citation type="journal article" date="2023" name="Commun. Biol.">
        <title>Genome analysis of Parmales, the sister group of diatoms, reveals the evolutionary specialization of diatoms from phago-mixotrophs to photoautotrophs.</title>
        <authorList>
            <person name="Ban H."/>
            <person name="Sato S."/>
            <person name="Yoshikawa S."/>
            <person name="Yamada K."/>
            <person name="Nakamura Y."/>
            <person name="Ichinomiya M."/>
            <person name="Sato N."/>
            <person name="Blanc-Mathieu R."/>
            <person name="Endo H."/>
            <person name="Kuwata A."/>
            <person name="Ogata H."/>
        </authorList>
    </citation>
    <scope>NUCLEOTIDE SEQUENCE [LARGE SCALE GENOMIC DNA]</scope>
    <source>
        <strain evidence="3">NIES 3699</strain>
    </source>
</reference>
<feature type="signal peptide" evidence="1">
    <location>
        <begin position="1"/>
        <end position="17"/>
    </location>
</feature>
<accession>A0A9W7BWQ4</accession>
<keyword evidence="1" id="KW-0732">Signal</keyword>
<name>A0A9W7BWQ4_9STRA</name>
<dbReference type="InterPro" id="IPR016621">
    <property type="entry name" value="UCP014543"/>
</dbReference>
<sequence>MRLASLLAVLYFAEVASFSEYVRIRVSPLRPASSLFTHRSSLRPTNTHVSSPQFSFSLLSLPNVEDEDEAGKFERLDEMETLADETNNFPRLVIVFDPPTPSTTLSRIDAVLPATLNLENVFVVRTATPESPNLTVGELLNRIRTYITAVPPPSRVIPSISSLPMPASQPPVTPQTPIVFLSQFSPPEVQQVISACRSLNEDFAFALEVQPALGKSVARLVEEIRGDHENAKNSAQSSFQISSQNPDDAPRDYDIAIGVVVSIAGFAGAYGWETFRLWKEGAVYLPWMNN</sequence>
<comment type="caution">
    <text evidence="2">The sequence shown here is derived from an EMBL/GenBank/DDBJ whole genome shotgun (WGS) entry which is preliminary data.</text>
</comment>
<dbReference type="Pfam" id="PF12646">
    <property type="entry name" value="DUF3783"/>
    <property type="match status" value="1"/>
</dbReference>
<gene>
    <name evidence="2" type="ORF">TrVE_jg12609</name>
</gene>
<feature type="chain" id="PRO_5040865656" evidence="1">
    <location>
        <begin position="18"/>
        <end position="290"/>
    </location>
</feature>
<proteinExistence type="predicted"/>
<evidence type="ECO:0000313" key="3">
    <source>
        <dbReference type="Proteomes" id="UP001165160"/>
    </source>
</evidence>
<protein>
    <submittedName>
        <fullName evidence="2">Uncharacterized protein</fullName>
    </submittedName>
</protein>
<keyword evidence="3" id="KW-1185">Reference proteome</keyword>
<evidence type="ECO:0000256" key="1">
    <source>
        <dbReference type="SAM" id="SignalP"/>
    </source>
</evidence>
<evidence type="ECO:0000313" key="2">
    <source>
        <dbReference type="EMBL" id="GMH94118.1"/>
    </source>
</evidence>
<organism evidence="2 3">
    <name type="scientific">Triparma verrucosa</name>
    <dbReference type="NCBI Taxonomy" id="1606542"/>
    <lineage>
        <taxon>Eukaryota</taxon>
        <taxon>Sar</taxon>
        <taxon>Stramenopiles</taxon>
        <taxon>Ochrophyta</taxon>
        <taxon>Bolidophyceae</taxon>
        <taxon>Parmales</taxon>
        <taxon>Triparmaceae</taxon>
        <taxon>Triparma</taxon>
    </lineage>
</organism>